<dbReference type="Gramene" id="CDF37554">
    <property type="protein sequence ID" value="CDF37554"/>
    <property type="gene ID" value="CHC_T00005702001"/>
</dbReference>
<evidence type="ECO:0000313" key="2">
    <source>
        <dbReference type="Proteomes" id="UP000012073"/>
    </source>
</evidence>
<reference evidence="2" key="1">
    <citation type="journal article" date="2013" name="Proc. Natl. Acad. Sci. U.S.A.">
        <title>Genome structure and metabolic features in the red seaweed Chondrus crispus shed light on evolution of the Archaeplastida.</title>
        <authorList>
            <person name="Collen J."/>
            <person name="Porcel B."/>
            <person name="Carre W."/>
            <person name="Ball S.G."/>
            <person name="Chaparro C."/>
            <person name="Tonon T."/>
            <person name="Barbeyron T."/>
            <person name="Michel G."/>
            <person name="Noel B."/>
            <person name="Valentin K."/>
            <person name="Elias M."/>
            <person name="Artiguenave F."/>
            <person name="Arun A."/>
            <person name="Aury J.M."/>
            <person name="Barbosa-Neto J.F."/>
            <person name="Bothwell J.H."/>
            <person name="Bouget F.Y."/>
            <person name="Brillet L."/>
            <person name="Cabello-Hurtado F."/>
            <person name="Capella-Gutierrez S."/>
            <person name="Charrier B."/>
            <person name="Cladiere L."/>
            <person name="Cock J.M."/>
            <person name="Coelho S.M."/>
            <person name="Colleoni C."/>
            <person name="Czjzek M."/>
            <person name="Da Silva C."/>
            <person name="Delage L."/>
            <person name="Denoeud F."/>
            <person name="Deschamps P."/>
            <person name="Dittami S.M."/>
            <person name="Gabaldon T."/>
            <person name="Gachon C.M."/>
            <person name="Groisillier A."/>
            <person name="Herve C."/>
            <person name="Jabbari K."/>
            <person name="Katinka M."/>
            <person name="Kloareg B."/>
            <person name="Kowalczyk N."/>
            <person name="Labadie K."/>
            <person name="Leblanc C."/>
            <person name="Lopez P.J."/>
            <person name="McLachlan D.H."/>
            <person name="Meslet-Cladiere L."/>
            <person name="Moustafa A."/>
            <person name="Nehr Z."/>
            <person name="Nyvall Collen P."/>
            <person name="Panaud O."/>
            <person name="Partensky F."/>
            <person name="Poulain J."/>
            <person name="Rensing S.A."/>
            <person name="Rousvoal S."/>
            <person name="Samson G."/>
            <person name="Symeonidi A."/>
            <person name="Weissenbach J."/>
            <person name="Zambounis A."/>
            <person name="Wincker P."/>
            <person name="Boyen C."/>
        </authorList>
    </citation>
    <scope>NUCLEOTIDE SEQUENCE [LARGE SCALE GENOMIC DNA]</scope>
    <source>
        <strain evidence="2">cv. Stackhouse</strain>
    </source>
</reference>
<dbReference type="Proteomes" id="UP000012073">
    <property type="component" value="Unassembled WGS sequence"/>
</dbReference>
<dbReference type="EMBL" id="HG001850">
    <property type="protein sequence ID" value="CDF37554.1"/>
    <property type="molecule type" value="Genomic_DNA"/>
</dbReference>
<evidence type="ECO:0000313" key="1">
    <source>
        <dbReference type="EMBL" id="CDF37554.1"/>
    </source>
</evidence>
<proteinExistence type="predicted"/>
<dbReference type="AlphaFoldDB" id="R7QHL3"/>
<organism evidence="1 2">
    <name type="scientific">Chondrus crispus</name>
    <name type="common">Carrageen Irish moss</name>
    <name type="synonym">Polymorpha crispa</name>
    <dbReference type="NCBI Taxonomy" id="2769"/>
    <lineage>
        <taxon>Eukaryota</taxon>
        <taxon>Rhodophyta</taxon>
        <taxon>Florideophyceae</taxon>
        <taxon>Rhodymeniophycidae</taxon>
        <taxon>Gigartinales</taxon>
        <taxon>Gigartinaceae</taxon>
        <taxon>Chondrus</taxon>
    </lineage>
</organism>
<keyword evidence="2" id="KW-1185">Reference proteome</keyword>
<name>R7QHL3_CHOCR</name>
<gene>
    <name evidence="1" type="ORF">CHC_T00005702001</name>
</gene>
<accession>R7QHL3</accession>
<dbReference type="GeneID" id="17325139"/>
<dbReference type="KEGG" id="ccp:CHC_T00005702001"/>
<sequence length="45" mass="5310">MHPRNQSLTHPNSPQLSGLTRDARFCFHLCFHPSLQFFYHLALSR</sequence>
<protein>
    <submittedName>
        <fullName evidence="1">Uncharacterized protein</fullName>
    </submittedName>
</protein>
<dbReference type="RefSeq" id="XP_005717425.1">
    <property type="nucleotide sequence ID" value="XM_005717368.1"/>
</dbReference>